<evidence type="ECO:0000313" key="1">
    <source>
        <dbReference type="EMBL" id="TRX04680.1"/>
    </source>
</evidence>
<protein>
    <submittedName>
        <fullName evidence="1">Uncharacterized protein</fullName>
    </submittedName>
</protein>
<keyword evidence="2" id="KW-1185">Reference proteome</keyword>
<dbReference type="Proteomes" id="UP000318528">
    <property type="component" value="Unassembled WGS sequence"/>
</dbReference>
<name>A0ABY3CIM9_9FLAO</name>
<organism evidence="1 2">
    <name type="scientific">Flavobacterium gawalongense</name>
    <dbReference type="NCBI Taxonomy" id="2594432"/>
    <lineage>
        <taxon>Bacteria</taxon>
        <taxon>Pseudomonadati</taxon>
        <taxon>Bacteroidota</taxon>
        <taxon>Flavobacteriia</taxon>
        <taxon>Flavobacteriales</taxon>
        <taxon>Flavobacteriaceae</taxon>
        <taxon>Flavobacterium</taxon>
    </lineage>
</organism>
<dbReference type="RefSeq" id="WP_143387895.1">
    <property type="nucleotide sequence ID" value="NZ_VJZM01000019.1"/>
</dbReference>
<accession>A0ABY3CIM9</accession>
<proteinExistence type="predicted"/>
<gene>
    <name evidence="1" type="ORF">FNW12_13310</name>
</gene>
<evidence type="ECO:0000313" key="2">
    <source>
        <dbReference type="Proteomes" id="UP000318528"/>
    </source>
</evidence>
<comment type="caution">
    <text evidence="1">The sequence shown here is derived from an EMBL/GenBank/DDBJ whole genome shotgun (WGS) entry which is preliminary data.</text>
</comment>
<dbReference type="EMBL" id="VJZN01000025">
    <property type="protein sequence ID" value="TRX04680.1"/>
    <property type="molecule type" value="Genomic_DNA"/>
</dbReference>
<sequence>MKKNILFLLLLSMQIGHSQKLILDEKYEKNDYPVGFNFLPKSNKLIINRGQNYSLSTADNINSVYEYDSKGDKKTILENINLMSPIYSDTENTFNAAEYSKLRGKYQFKFYQENNVSSLYDAKTFNSFSSDQIIGKNFNDKYLIYLSNEKGKARLNLLENDVYLEIYEIFTDKKKRIKIDNFNKERLLKPDNIKYSEELGFSLKIIDNDYFEIITKSISKDYKSTVLYRTIYNFEGKLIKDISYQVSVKEDYLIYSNSDATYTTLNGRYSNPDDIKFGNNYVPATKGPAVGSDSNYLEFANDLAINNFIVDKDGNVYIYGLTGKKEKEVNDYNKTSGFYIFKYDKEGNKIWEYIKNNIDDPKHLNDDFPLSRLKSSLSINGNNVIFTVGTDHVNEFFHYAVVNMNDGKLFKYGKVVFTEKGVTMAKFYSFIPEFYKLPSNKKIVTNKNGLIVADYDVSIQNFINKLNDNVNIDVQFSVDGTWLIESDNETYYKVYYFKKE</sequence>
<reference evidence="1 2" key="1">
    <citation type="submission" date="2019-07" db="EMBL/GenBank/DDBJ databases">
        <title>Novel species of Flavobacterium.</title>
        <authorList>
            <person name="Liu Q."/>
            <person name="Xin Y.-H."/>
        </authorList>
    </citation>
    <scope>NUCLEOTIDE SEQUENCE [LARGE SCALE GENOMIC DNA]</scope>
    <source>
        <strain evidence="1 2">GSP39</strain>
    </source>
</reference>